<gene>
    <name evidence="2" type="ORF">P691DRAFT_733572</name>
</gene>
<feature type="domain" description="BTB" evidence="1">
    <location>
        <begin position="2458"/>
        <end position="2529"/>
    </location>
</feature>
<evidence type="ECO:0000313" key="2">
    <source>
        <dbReference type="EMBL" id="KAF9446298.1"/>
    </source>
</evidence>
<dbReference type="SMART" id="SM00225">
    <property type="entry name" value="BTB"/>
    <property type="match status" value="1"/>
</dbReference>
<protein>
    <recommendedName>
        <fullName evidence="1">BTB domain-containing protein</fullName>
    </recommendedName>
</protein>
<dbReference type="Pfam" id="PF00651">
    <property type="entry name" value="BTB"/>
    <property type="match status" value="1"/>
</dbReference>
<dbReference type="InterPro" id="IPR011333">
    <property type="entry name" value="SKP1/BTB/POZ_sf"/>
</dbReference>
<dbReference type="GO" id="GO:0030544">
    <property type="term" value="F:Hsp70 protein binding"/>
    <property type="evidence" value="ECO:0007669"/>
    <property type="project" value="TreeGrafter"/>
</dbReference>
<accession>A0A9P5X7I3</accession>
<name>A0A9P5X7I3_9AGAR</name>
<dbReference type="InterPro" id="IPR052972">
    <property type="entry name" value="Sacsin_chaperone_reg"/>
</dbReference>
<dbReference type="PANTHER" id="PTHR15600">
    <property type="entry name" value="SACSIN"/>
    <property type="match status" value="1"/>
</dbReference>
<dbReference type="InterPro" id="IPR058210">
    <property type="entry name" value="SACS/Nov_dom"/>
</dbReference>
<dbReference type="SUPFAM" id="SSF55874">
    <property type="entry name" value="ATPase domain of HSP90 chaperone/DNA topoisomerase II/histidine kinase"/>
    <property type="match status" value="2"/>
</dbReference>
<dbReference type="OrthoDB" id="1262810at2759"/>
<comment type="caution">
    <text evidence="2">The sequence shown here is derived from an EMBL/GenBank/DDBJ whole genome shotgun (WGS) entry which is preliminary data.</text>
</comment>
<dbReference type="SUPFAM" id="SSF54695">
    <property type="entry name" value="POZ domain"/>
    <property type="match status" value="1"/>
</dbReference>
<reference evidence="2" key="1">
    <citation type="submission" date="2020-11" db="EMBL/GenBank/DDBJ databases">
        <authorList>
            <consortium name="DOE Joint Genome Institute"/>
            <person name="Ahrendt S."/>
            <person name="Riley R."/>
            <person name="Andreopoulos W."/>
            <person name="Labutti K."/>
            <person name="Pangilinan J."/>
            <person name="Ruiz-Duenas F.J."/>
            <person name="Barrasa J.M."/>
            <person name="Sanchez-Garcia M."/>
            <person name="Camarero S."/>
            <person name="Miyauchi S."/>
            <person name="Serrano A."/>
            <person name="Linde D."/>
            <person name="Babiker R."/>
            <person name="Drula E."/>
            <person name="Ayuso-Fernandez I."/>
            <person name="Pacheco R."/>
            <person name="Padilla G."/>
            <person name="Ferreira P."/>
            <person name="Barriuso J."/>
            <person name="Kellner H."/>
            <person name="Castanera R."/>
            <person name="Alfaro M."/>
            <person name="Ramirez L."/>
            <person name="Pisabarro A.G."/>
            <person name="Kuo A."/>
            <person name="Tritt A."/>
            <person name="Lipzen A."/>
            <person name="He G."/>
            <person name="Yan M."/>
            <person name="Ng V."/>
            <person name="Cullen D."/>
            <person name="Martin F."/>
            <person name="Rosso M.-N."/>
            <person name="Henrissat B."/>
            <person name="Hibbett D."/>
            <person name="Martinez A.T."/>
            <person name="Grigoriev I.V."/>
        </authorList>
    </citation>
    <scope>NUCLEOTIDE SEQUENCE</scope>
    <source>
        <strain evidence="2">MF-IS2</strain>
    </source>
</reference>
<evidence type="ECO:0000259" key="1">
    <source>
        <dbReference type="PROSITE" id="PS50097"/>
    </source>
</evidence>
<evidence type="ECO:0000313" key="3">
    <source>
        <dbReference type="Proteomes" id="UP000807342"/>
    </source>
</evidence>
<sequence>MSEAFGESIAPTAAIRAILGSYPFSIGLLREILQNSDDAKATKQVFVLDRRYHGVDALCHPYLAAVQGPALLAYNNALIQDDDWKALKNIHQSSKTTDTSKIGKHGIGFRSCYHITDTPHILSGQSLAILDPKHEFAEVSGVRIGGVKLNVQEHFQKYADHLTAFDSLLPYSDRGSYFDGAIFRLPLRTTPSQISTKIISPDEISDLLRDFAMEELDISLLFLRSVSSIEIYEISADGEKIEVARATIDRAPMEKYAQYEIRKATIQTFIADSSEGREWRIIHALFPEDGAVEALSRRLGGDPTATLSQHKLSPTVDLAIPLDPSDSTRIGRLFTFLPLPLLTEFPIHINALFSLTQSRQNLRNGGEVGIVKNSADHALIEWNRLLFDTYIPQAWAALLEVLVVKDHLDDIFSAWPRPQADVHSGDYVYWKEMPLHIIRHALDLRVWPVFGTDPPSYQTSTSLFIAETSTEDNILSALIRAGVLVMQPPQYITEIMRDTCSVHVRILSPDVAYDKLKSFTKALKALDATDAQAILGYLLSTSQCRYIVGLPLVPSVSGTRIALAGTSALRKPRVLLDEAEEELFNLYDDGAVSLRQLAPMVRQTLVSRGPGVLNLTKLTTQLVVTYLNASTYDSRSQETATSDQIRWLNEFWDWVQSKFSNLSFCDTFYLVPGGEGRYCPSETVFDPQSDEGIARLLELLGVPVVDPRMDTRARGALRCLESSTNIHALLRMLSTTTGVELSEEQANDLCNHLITYLPSSCARHGPISSDKKLRQRLRALPIFPTISPSPDSTQSSRRMSITSTATVRGVDPLGISILPQVDSIVYLDLRTISQDFLQYLDSNHRSPLSVNEMQDLMLQHFGVQSLEMQVAFIRYLDSNSDIISRGILDRLKATAFVPACDGSLRSPKSLVDPRATIATLFPGASPSLPDTSRPILRTLVDHLRNLSIFTTELSAAIICDRIHFIAGGQCSRPESLARTLINLINTTRFDCRDLFDQPGLSSELEWLPTPEGLKCPLKCRDLSSHSSKTDLFDEVMPTVVPDVHIGYYLRQAFEWDGEIPFEILSQQVMKVLDAGEPSYKKVREIIKELGHRGLTPEETSSLRSLLEGRRWVPTRSGTLETVAFALLGGEDIPEIGFHSIVFDPQRHSKVRLFLRQMGCSDRPSKDTIFAHLKSLYESDLTELPDKRVAHGLIRLLNWLPRIAPDERTSLFIPDTSGILRPFESVYYNDIGPRACLVDTGSGALVHPSISPQIASDLGLRRLGLMNLQNQIDDDPDMGEDLMTTIRNRLREYSDSQLLLEFLANASDAGATEFNVLLDEQLGPTKALLSPRCSDFQRVPSLVVHNNSVFSDSDFKGILRTGIGGKTDRKDTIGQFGLGALTMFHITELAMIVSRDQVLFLNPCRAHLSVDRAALRLPLSRVRKLYGDHLSPLLGLFGFDLPDANEDYSYNGTLFRLPLRSSAQLQGIEPIFKKTTLLRDIAFNFKSLASNCLLFTSMTSIRLFDRKHHGPMLLWSATASRGDTSKVGDDASAYTVTIGYPDPLERAREWRVISVSVNDQQLSPFISSLQEKYRLRLPPVTRIAACLSPSHPQHNLFATLPLPIPLDLPVHISGSFILASDRRSIRLDEYENLEATYNRWLLTTVIPMLYLCLLEERASVSDNAIYWPGNTRTVSKDSHNALSSIVTRAVYQMAATSDRHIFRSKFHPHALTPDIAYLSYYLPSVIHKALKMIRPAELVDLPSSVTRQLRDVEGGLISCVSPMYIHDQILGSSKQFAAEELEFDKLQELIDYLSTGSDAHNCLLGLKLLPLEDGDLAKFQNSSQSCFYVLPPGPTNIFKPHRIIDYRLNTLRLLDINTLNVKPLSAGDISALLNDFLLPSPVLDNAEPALCTWIGKFWKAFSGLRISMTAISNYPLVSTTILGNYVSISHCKTCSIIVADFSGHEWLAQCFTQMGFTPVDTTRLSLTVQPALTITSISVENVLSILINHSLPILLIFSAMDSDNHARFVRWVRKFFAPLRPKYFKNPRHAVYKSLPIWESIDGSHVSASDAIMLPRQVDGEAIAPFALAPQVITTYHSTLFNMGIRETSSIQNLLDIPTILKEEQEEAYLEVAGILISNGAKTTSIPLPNSRWEVKESNTLYSSRDDLFLAAFGTNSEHFLLPAFRHLESRLGTFGLKRQMKLNMKTFKDCVHAFRTSTGPDLVNRAAVIFGVFSEDLPLRANTVYEAQWRGFDELRFIPRNMSPQPFGGIDASKYIAPHVGLLPCVVSPNELVRKEFIAVAWSQRAVYRTEPHQRILMVYSDLSSPRVGEVVNHLVVLATRVAKEEVRNVKCHATLLDHLKQTYTFLNNYAEDAKQHLIQCTENGIPLFLNVDIAPKRPGDWNWKRANCILLDDYDTGFLECPRDFIKPFRPLLVAAGAVSIDYGQEVGALPKQPTSEDLLTNLRSRFNRMRREGICTDVNFVCDSPDDTPLCAHRAYLAAYTNYFEGMFSGSFREAGDASKDNPILVRVEKYSRRCVEHVLDYVYTAKEPNLRRDESDIDLALEMLSLTHFWLLTDAQGIMQNIIIKLRMVDPFNLDQVRSAAEETCSVELESYCDTYETKNQHLIKQAREESAVTLYN</sequence>
<dbReference type="CDD" id="cd18186">
    <property type="entry name" value="BTB_POZ_ZBTB_KLHL-like"/>
    <property type="match status" value="1"/>
</dbReference>
<keyword evidence="3" id="KW-1185">Reference proteome</keyword>
<dbReference type="NCBIfam" id="NF047352">
    <property type="entry name" value="P_loop_sacsin"/>
    <property type="match status" value="1"/>
</dbReference>
<dbReference type="Proteomes" id="UP000807342">
    <property type="component" value="Unassembled WGS sequence"/>
</dbReference>
<proteinExistence type="predicted"/>
<dbReference type="PANTHER" id="PTHR15600:SF42">
    <property type="entry name" value="SACSIN"/>
    <property type="match status" value="1"/>
</dbReference>
<dbReference type="EMBL" id="MU151253">
    <property type="protein sequence ID" value="KAF9446298.1"/>
    <property type="molecule type" value="Genomic_DNA"/>
</dbReference>
<dbReference type="InterPro" id="IPR036890">
    <property type="entry name" value="HATPase_C_sf"/>
</dbReference>
<dbReference type="Pfam" id="PF25794">
    <property type="entry name" value="SACS"/>
    <property type="match status" value="2"/>
</dbReference>
<dbReference type="InterPro" id="IPR000210">
    <property type="entry name" value="BTB/POZ_dom"/>
</dbReference>
<dbReference type="PROSITE" id="PS50097">
    <property type="entry name" value="BTB"/>
    <property type="match status" value="1"/>
</dbReference>
<organism evidence="2 3">
    <name type="scientific">Macrolepiota fuliginosa MF-IS2</name>
    <dbReference type="NCBI Taxonomy" id="1400762"/>
    <lineage>
        <taxon>Eukaryota</taxon>
        <taxon>Fungi</taxon>
        <taxon>Dikarya</taxon>
        <taxon>Basidiomycota</taxon>
        <taxon>Agaricomycotina</taxon>
        <taxon>Agaricomycetes</taxon>
        <taxon>Agaricomycetidae</taxon>
        <taxon>Agaricales</taxon>
        <taxon>Agaricineae</taxon>
        <taxon>Agaricaceae</taxon>
        <taxon>Macrolepiota</taxon>
    </lineage>
</organism>
<dbReference type="Gene3D" id="3.30.710.10">
    <property type="entry name" value="Potassium Channel Kv1.1, Chain A"/>
    <property type="match status" value="1"/>
</dbReference>